<proteinExistence type="predicted"/>
<protein>
    <submittedName>
        <fullName evidence="1">Uncharacterized protein</fullName>
    </submittedName>
</protein>
<accession>A0ACB6R0E3</accession>
<comment type="caution">
    <text evidence="1">The sequence shown here is derived from an EMBL/GenBank/DDBJ whole genome shotgun (WGS) entry which is preliminary data.</text>
</comment>
<name>A0ACB6R0E3_9PLEO</name>
<organism evidence="1 2">
    <name type="scientific">Lindgomyces ingoldianus</name>
    <dbReference type="NCBI Taxonomy" id="673940"/>
    <lineage>
        <taxon>Eukaryota</taxon>
        <taxon>Fungi</taxon>
        <taxon>Dikarya</taxon>
        <taxon>Ascomycota</taxon>
        <taxon>Pezizomycotina</taxon>
        <taxon>Dothideomycetes</taxon>
        <taxon>Pleosporomycetidae</taxon>
        <taxon>Pleosporales</taxon>
        <taxon>Lindgomycetaceae</taxon>
        <taxon>Lindgomyces</taxon>
    </lineage>
</organism>
<sequence>MAEEAPCSETVAHDDICPICHLLLYEPVRTQCNHVLCAACMTQWAESSATTHITPSNLDLDLTDFDPNYDPASDLSTLEANCPMCRTSTAASLDAELKQTLEARYPVTYAERRTEEEAARGDQSGGNGIEGMTILIGNRHRLIRTSRADAANKHDWTFFVRFSRPELIQEVSVDLHPTFRPPRLVLTQPPFEIRRLGWGWFTIEARILLKEPYSWITHGADQRARTQMLMLEWTLDFEGDGQQARVRARIKKIDGDPMDVDERPRPVYWPHVDDENDEDDEDYVE</sequence>
<dbReference type="EMBL" id="MU003501">
    <property type="protein sequence ID" value="KAF2472789.1"/>
    <property type="molecule type" value="Genomic_DNA"/>
</dbReference>
<reference evidence="1" key="1">
    <citation type="journal article" date="2020" name="Stud. Mycol.">
        <title>101 Dothideomycetes genomes: a test case for predicting lifestyles and emergence of pathogens.</title>
        <authorList>
            <person name="Haridas S."/>
            <person name="Albert R."/>
            <person name="Binder M."/>
            <person name="Bloem J."/>
            <person name="Labutti K."/>
            <person name="Salamov A."/>
            <person name="Andreopoulos B."/>
            <person name="Baker S."/>
            <person name="Barry K."/>
            <person name="Bills G."/>
            <person name="Bluhm B."/>
            <person name="Cannon C."/>
            <person name="Castanera R."/>
            <person name="Culley D."/>
            <person name="Daum C."/>
            <person name="Ezra D."/>
            <person name="Gonzalez J."/>
            <person name="Henrissat B."/>
            <person name="Kuo A."/>
            <person name="Liang C."/>
            <person name="Lipzen A."/>
            <person name="Lutzoni F."/>
            <person name="Magnuson J."/>
            <person name="Mondo S."/>
            <person name="Nolan M."/>
            <person name="Ohm R."/>
            <person name="Pangilinan J."/>
            <person name="Park H.-J."/>
            <person name="Ramirez L."/>
            <person name="Alfaro M."/>
            <person name="Sun H."/>
            <person name="Tritt A."/>
            <person name="Yoshinaga Y."/>
            <person name="Zwiers L.-H."/>
            <person name="Turgeon B."/>
            <person name="Goodwin S."/>
            <person name="Spatafora J."/>
            <person name="Crous P."/>
            <person name="Grigoriev I."/>
        </authorList>
    </citation>
    <scope>NUCLEOTIDE SEQUENCE</scope>
    <source>
        <strain evidence="1">ATCC 200398</strain>
    </source>
</reference>
<gene>
    <name evidence="1" type="ORF">BDR25DRAFT_219293</name>
</gene>
<evidence type="ECO:0000313" key="1">
    <source>
        <dbReference type="EMBL" id="KAF2472789.1"/>
    </source>
</evidence>
<keyword evidence="2" id="KW-1185">Reference proteome</keyword>
<evidence type="ECO:0000313" key="2">
    <source>
        <dbReference type="Proteomes" id="UP000799755"/>
    </source>
</evidence>
<dbReference type="Proteomes" id="UP000799755">
    <property type="component" value="Unassembled WGS sequence"/>
</dbReference>